<protein>
    <submittedName>
        <fullName evidence="2">Uncharacterized protein</fullName>
    </submittedName>
</protein>
<dbReference type="AlphaFoldDB" id="A0A8S9I2K8"/>
<comment type="caution">
    <text evidence="2">The sequence shown here is derived from an EMBL/GenBank/DDBJ whole genome shotgun (WGS) entry which is preliminary data.</text>
</comment>
<organism evidence="2">
    <name type="scientific">Brassica cretica</name>
    <name type="common">Mustard</name>
    <dbReference type="NCBI Taxonomy" id="69181"/>
    <lineage>
        <taxon>Eukaryota</taxon>
        <taxon>Viridiplantae</taxon>
        <taxon>Streptophyta</taxon>
        <taxon>Embryophyta</taxon>
        <taxon>Tracheophyta</taxon>
        <taxon>Spermatophyta</taxon>
        <taxon>Magnoliopsida</taxon>
        <taxon>eudicotyledons</taxon>
        <taxon>Gunneridae</taxon>
        <taxon>Pentapetalae</taxon>
        <taxon>rosids</taxon>
        <taxon>malvids</taxon>
        <taxon>Brassicales</taxon>
        <taxon>Brassicaceae</taxon>
        <taxon>Brassiceae</taxon>
        <taxon>Brassica</taxon>
    </lineage>
</organism>
<gene>
    <name evidence="2" type="ORF">F2Q70_00017264</name>
</gene>
<accession>A0A8S9I2K8</accession>
<proteinExistence type="predicted"/>
<feature type="region of interest" description="Disordered" evidence="1">
    <location>
        <begin position="38"/>
        <end position="77"/>
    </location>
</feature>
<evidence type="ECO:0000313" key="2">
    <source>
        <dbReference type="EMBL" id="KAF2563775.1"/>
    </source>
</evidence>
<evidence type="ECO:0000256" key="1">
    <source>
        <dbReference type="SAM" id="MobiDB-lite"/>
    </source>
</evidence>
<feature type="compositionally biased region" description="Low complexity" evidence="1">
    <location>
        <begin position="45"/>
        <end position="67"/>
    </location>
</feature>
<name>A0A8S9I2K8_BRACR</name>
<dbReference type="EMBL" id="QGKY02001250">
    <property type="protein sequence ID" value="KAF2563775.1"/>
    <property type="molecule type" value="Genomic_DNA"/>
</dbReference>
<sequence length="118" mass="13563">MPSSTRSNKDKHLLFSEDPAHLERTICKDQRSISLDSAAFTSTDSRTQPSTDTRPSSSTDTRPSSSTDLHHSTSIDTTRVHRSIIIRETWFRLLFSDRTRMETCMTRMVICVMQQVRN</sequence>
<reference evidence="2" key="1">
    <citation type="submission" date="2019-12" db="EMBL/GenBank/DDBJ databases">
        <title>Genome sequencing and annotation of Brassica cretica.</title>
        <authorList>
            <person name="Studholme D.J."/>
            <person name="Sarris P.F."/>
        </authorList>
    </citation>
    <scope>NUCLEOTIDE SEQUENCE</scope>
    <source>
        <strain evidence="2">PFS-102/07</strain>
        <tissue evidence="2">Leaf</tissue>
    </source>
</reference>